<gene>
    <name evidence="1" type="ORF">QRD43_16685</name>
</gene>
<dbReference type="Pfam" id="PF03860">
    <property type="entry name" value="Csp"/>
    <property type="match status" value="1"/>
</dbReference>
<reference evidence="1 2" key="1">
    <citation type="submission" date="2023-06" db="EMBL/GenBank/DDBJ databases">
        <title>Pelomonas sp. APW6 16S ribosomal RNA gene genome sequencing and assembly.</title>
        <authorList>
            <person name="Woo H."/>
        </authorList>
    </citation>
    <scope>NUCLEOTIDE SEQUENCE [LARGE SCALE GENOMIC DNA]</scope>
    <source>
        <strain evidence="1 2">APW6</strain>
    </source>
</reference>
<dbReference type="Gene3D" id="1.20.1270.360">
    <property type="match status" value="1"/>
</dbReference>
<dbReference type="InterPro" id="IPR005560">
    <property type="entry name" value="Csp_YhjQ"/>
</dbReference>
<dbReference type="EMBL" id="JASVDS010000004">
    <property type="protein sequence ID" value="MDL5033553.1"/>
    <property type="molecule type" value="Genomic_DNA"/>
</dbReference>
<dbReference type="CDD" id="cd08026">
    <property type="entry name" value="DUF326"/>
    <property type="match status" value="1"/>
</dbReference>
<sequence length="109" mass="11575">MQAHHRLTLIAACNACADACDHCAAACLHEPDLPHLAHCIAMDMDCAAICRVTAACLSRQTPFARALTAACSLACEACALACERHSHDHCQRCAEACRQCASECHQLAA</sequence>
<evidence type="ECO:0000313" key="1">
    <source>
        <dbReference type="EMBL" id="MDL5033553.1"/>
    </source>
</evidence>
<dbReference type="PANTHER" id="PTHR37310">
    <property type="entry name" value="CYTOPLASMIC PROTEIN-RELATED"/>
    <property type="match status" value="1"/>
</dbReference>
<dbReference type="RefSeq" id="WP_285983623.1">
    <property type="nucleotide sequence ID" value="NZ_JASVDS010000004.1"/>
</dbReference>
<name>A0ABT7LL14_9BURK</name>
<keyword evidence="2" id="KW-1185">Reference proteome</keyword>
<proteinExistence type="predicted"/>
<organism evidence="1 2">
    <name type="scientific">Roseateles subflavus</name>
    <dbReference type="NCBI Taxonomy" id="3053353"/>
    <lineage>
        <taxon>Bacteria</taxon>
        <taxon>Pseudomonadati</taxon>
        <taxon>Pseudomonadota</taxon>
        <taxon>Betaproteobacteria</taxon>
        <taxon>Burkholderiales</taxon>
        <taxon>Sphaerotilaceae</taxon>
        <taxon>Roseateles</taxon>
    </lineage>
</organism>
<evidence type="ECO:0000313" key="2">
    <source>
        <dbReference type="Proteomes" id="UP001238603"/>
    </source>
</evidence>
<dbReference type="Proteomes" id="UP001238603">
    <property type="component" value="Unassembled WGS sequence"/>
</dbReference>
<accession>A0ABT7LL14</accession>
<comment type="caution">
    <text evidence="1">The sequence shown here is derived from an EMBL/GenBank/DDBJ whole genome shotgun (WGS) entry which is preliminary data.</text>
</comment>
<dbReference type="PANTHER" id="PTHR37310:SF1">
    <property type="entry name" value="CYTOPLASMIC PROTEIN"/>
    <property type="match status" value="1"/>
</dbReference>
<dbReference type="InterPro" id="IPR044543">
    <property type="entry name" value="YHJQ-like"/>
</dbReference>
<protein>
    <submittedName>
        <fullName evidence="1">Four-helix bundle copper-binding protein</fullName>
    </submittedName>
</protein>